<dbReference type="GO" id="GO:0007165">
    <property type="term" value="P:signal transduction"/>
    <property type="evidence" value="ECO:0007669"/>
    <property type="project" value="UniProtKB-KW"/>
</dbReference>
<evidence type="ECO:0000256" key="3">
    <source>
        <dbReference type="PROSITE-ProRule" id="PRU00284"/>
    </source>
</evidence>
<keyword evidence="5" id="KW-0472">Membrane</keyword>
<keyword evidence="5" id="KW-0812">Transmembrane</keyword>
<proteinExistence type="inferred from homology"/>
<evidence type="ECO:0000256" key="1">
    <source>
        <dbReference type="ARBA" id="ARBA00023224"/>
    </source>
</evidence>
<dbReference type="Pfam" id="PF00015">
    <property type="entry name" value="MCPsignal"/>
    <property type="match status" value="1"/>
</dbReference>
<dbReference type="PANTHER" id="PTHR32089:SF112">
    <property type="entry name" value="LYSOZYME-LIKE PROTEIN-RELATED"/>
    <property type="match status" value="1"/>
</dbReference>
<dbReference type="Gene3D" id="3.30.450.20">
    <property type="entry name" value="PAS domain"/>
    <property type="match status" value="2"/>
</dbReference>
<dbReference type="InterPro" id="IPR003660">
    <property type="entry name" value="HAMP_dom"/>
</dbReference>
<dbReference type="EMBL" id="VITF01000001">
    <property type="protein sequence ID" value="TWA74113.1"/>
    <property type="molecule type" value="Genomic_DNA"/>
</dbReference>
<feature type="domain" description="HAMP" evidence="7">
    <location>
        <begin position="342"/>
        <end position="395"/>
    </location>
</feature>
<gene>
    <name evidence="8" type="ORF">FBZ82_101127</name>
</gene>
<evidence type="ECO:0000313" key="9">
    <source>
        <dbReference type="Proteomes" id="UP000316083"/>
    </source>
</evidence>
<feature type="transmembrane region" description="Helical" evidence="5">
    <location>
        <begin position="12"/>
        <end position="30"/>
    </location>
</feature>
<evidence type="ECO:0000256" key="5">
    <source>
        <dbReference type="SAM" id="Phobius"/>
    </source>
</evidence>
<dbReference type="Pfam" id="PF22673">
    <property type="entry name" value="MCP-like_PDC_1"/>
    <property type="match status" value="1"/>
</dbReference>
<name>A0A560BNC2_AZOBR</name>
<keyword evidence="4" id="KW-0175">Coiled coil</keyword>
<keyword evidence="5" id="KW-1133">Transmembrane helix</keyword>
<dbReference type="Proteomes" id="UP000316083">
    <property type="component" value="Unassembled WGS sequence"/>
</dbReference>
<feature type="domain" description="Methyl-accepting transducer" evidence="6">
    <location>
        <begin position="411"/>
        <end position="672"/>
    </location>
</feature>
<dbReference type="SUPFAM" id="SSF58104">
    <property type="entry name" value="Methyl-accepting chemotaxis protein (MCP) signaling domain"/>
    <property type="match status" value="1"/>
</dbReference>
<evidence type="ECO:0000259" key="6">
    <source>
        <dbReference type="PROSITE" id="PS50111"/>
    </source>
</evidence>
<evidence type="ECO:0000259" key="7">
    <source>
        <dbReference type="PROSITE" id="PS50885"/>
    </source>
</evidence>
<dbReference type="PANTHER" id="PTHR32089">
    <property type="entry name" value="METHYL-ACCEPTING CHEMOTAXIS PROTEIN MCPB"/>
    <property type="match status" value="1"/>
</dbReference>
<organism evidence="8 9">
    <name type="scientific">Azospirillum brasilense</name>
    <dbReference type="NCBI Taxonomy" id="192"/>
    <lineage>
        <taxon>Bacteria</taxon>
        <taxon>Pseudomonadati</taxon>
        <taxon>Pseudomonadota</taxon>
        <taxon>Alphaproteobacteria</taxon>
        <taxon>Rhodospirillales</taxon>
        <taxon>Azospirillaceae</taxon>
        <taxon>Azospirillum</taxon>
    </lineage>
</organism>
<evidence type="ECO:0000313" key="8">
    <source>
        <dbReference type="EMBL" id="TWA74113.1"/>
    </source>
</evidence>
<sequence length="692" mass="72641">MIKTKSLVAKQVIVIVMVTIVSLAAGIAALTTKSGSDIESLAFQSGEQLGHRYGEMVQARLGTAMEASRFIAASLVGLKATGRADREQLSTWLKSITEANPDFLGVWVGMEPNALDGRDTEFANKPGSDASGRFLPYWNRGSGAVALEALVGYDDPGSDGAYYQIPKRTGRAMVVEPYSYTVAGRKVLMVSMSAPIVENGRVIGVAGIDLSTDGIWSMLKTVKPFDSGSIHLISNDGVWAGHPDGERMGQPIGKSDPALDPAKPAIRAGRSFEQMSVADGQPVKQLFLPVTVAGTETPWSLLVNLPLDKINAPVRELRNATIIGGLVLLAALVSALLFASRRIVGLPLRRTIATLDAVVAGERGVVITDTGRTDEIGAINKALKLFQDNTARMAELEEERHREEQRAAERRKRDLADVASRFEASVGGVVRNVSEQAGEMRSTAQSLSAIAAQTDRQAAAVSTAAEEASQNVQTVAAATEELSCSIREINERIGRSSQMATEAVAEVERTNATLEGLSAAAQKIGDVVNLIQGIAGQTNLLALNATIEAARAGEAGKGFAVVASEVKNLANQTAKATEDISRQIADMQTVSGTVVSVIGTVGRSIIAINETITAIAAAAEQQGAATQEISRNVQQASMGTAAVSANIGGVTQAAGSTGTMADQALGAAGDLSREADQLRQEVERFVAMIRAA</sequence>
<keyword evidence="1 3" id="KW-0807">Transducer</keyword>
<dbReference type="InterPro" id="IPR004089">
    <property type="entry name" value="MCPsignal_dom"/>
</dbReference>
<dbReference type="SMART" id="SM00283">
    <property type="entry name" value="MA"/>
    <property type="match status" value="1"/>
</dbReference>
<comment type="similarity">
    <text evidence="2">Belongs to the methyl-accepting chemotaxis (MCP) protein family.</text>
</comment>
<dbReference type="Gene3D" id="6.10.340.10">
    <property type="match status" value="1"/>
</dbReference>
<feature type="coiled-coil region" evidence="4">
    <location>
        <begin position="379"/>
        <end position="413"/>
    </location>
</feature>
<dbReference type="AlphaFoldDB" id="A0A560BNC2"/>
<dbReference type="CDD" id="cd12913">
    <property type="entry name" value="PDC1_MCP_like"/>
    <property type="match status" value="1"/>
</dbReference>
<reference evidence="8 9" key="1">
    <citation type="submission" date="2019-06" db="EMBL/GenBank/DDBJ databases">
        <title>Genomic Encyclopedia of Type Strains, Phase IV (KMG-V): Genome sequencing to study the core and pangenomes of soil and plant-associated prokaryotes.</title>
        <authorList>
            <person name="Whitman W."/>
        </authorList>
    </citation>
    <scope>NUCLEOTIDE SEQUENCE [LARGE SCALE GENOMIC DNA]</scope>
    <source>
        <strain evidence="8 9">BR 11796</strain>
    </source>
</reference>
<protein>
    <submittedName>
        <fullName evidence="8">Methyl-accepting chemotaxis sensory transducer with Cache sensor</fullName>
    </submittedName>
</protein>
<evidence type="ECO:0000256" key="4">
    <source>
        <dbReference type="SAM" id="Coils"/>
    </source>
</evidence>
<dbReference type="GO" id="GO:0016020">
    <property type="term" value="C:membrane"/>
    <property type="evidence" value="ECO:0007669"/>
    <property type="project" value="InterPro"/>
</dbReference>
<dbReference type="PROSITE" id="PS50885">
    <property type="entry name" value="HAMP"/>
    <property type="match status" value="1"/>
</dbReference>
<comment type="caution">
    <text evidence="8">The sequence shown here is derived from an EMBL/GenBank/DDBJ whole genome shotgun (WGS) entry which is preliminary data.</text>
</comment>
<evidence type="ECO:0000256" key="2">
    <source>
        <dbReference type="ARBA" id="ARBA00029447"/>
    </source>
</evidence>
<feature type="coiled-coil region" evidence="4">
    <location>
        <begin position="661"/>
        <end position="688"/>
    </location>
</feature>
<dbReference type="Gene3D" id="1.10.287.950">
    <property type="entry name" value="Methyl-accepting chemotaxis protein"/>
    <property type="match status" value="1"/>
</dbReference>
<dbReference type="PROSITE" id="PS50111">
    <property type="entry name" value="CHEMOTAXIS_TRANSDUC_2"/>
    <property type="match status" value="1"/>
</dbReference>
<accession>A0A560BNC2</accession>
<dbReference type="SMART" id="SM00304">
    <property type="entry name" value="HAMP"/>
    <property type="match status" value="1"/>
</dbReference>